<proteinExistence type="predicted"/>
<dbReference type="eggNOG" id="COG2203">
    <property type="taxonomic scope" value="Bacteria"/>
</dbReference>
<dbReference type="RefSeq" id="WP_002564711.1">
    <property type="nucleotide sequence ID" value="NZ_DS480678.1"/>
</dbReference>
<dbReference type="PROSITE" id="PS50887">
    <property type="entry name" value="GGDEF"/>
    <property type="match status" value="3"/>
</dbReference>
<dbReference type="Gene3D" id="3.30.450.20">
    <property type="entry name" value="PAS domain"/>
    <property type="match status" value="1"/>
</dbReference>
<dbReference type="InterPro" id="IPR043128">
    <property type="entry name" value="Rev_trsase/Diguanyl_cyclase"/>
</dbReference>
<dbReference type="InterPro" id="IPR029016">
    <property type="entry name" value="GAF-like_dom_sf"/>
</dbReference>
<dbReference type="InterPro" id="IPR001633">
    <property type="entry name" value="EAL_dom"/>
</dbReference>
<reference evidence="3 4" key="2">
    <citation type="submission" date="2007-09" db="EMBL/GenBank/DDBJ databases">
        <title>Draft genome sequence of Clostridium bolteae (ATCC BAA-613).</title>
        <authorList>
            <person name="Sudarsanam P."/>
            <person name="Ley R."/>
            <person name="Guruge J."/>
            <person name="Turnbaugh P.J."/>
            <person name="Mahowald M."/>
            <person name="Liep D."/>
            <person name="Gordon J."/>
        </authorList>
    </citation>
    <scope>NUCLEOTIDE SEQUENCE [LARGE SCALE GENOMIC DNA]</scope>
    <source>
        <strain evidence="4">ATCC BAA-613 / DSM 15670 / CCUG 46953 / JCM 12243 / WAL 16351</strain>
    </source>
</reference>
<dbReference type="CDD" id="cd01948">
    <property type="entry name" value="EAL"/>
    <property type="match status" value="1"/>
</dbReference>
<evidence type="ECO:0000259" key="2">
    <source>
        <dbReference type="PROSITE" id="PS50887"/>
    </source>
</evidence>
<gene>
    <name evidence="3" type="ORF">CLOBOL_02006</name>
</gene>
<dbReference type="InterPro" id="IPR013655">
    <property type="entry name" value="PAS_fold_3"/>
</dbReference>
<evidence type="ECO:0000313" key="4">
    <source>
        <dbReference type="Proteomes" id="UP000005396"/>
    </source>
</evidence>
<dbReference type="Gene3D" id="3.30.450.40">
    <property type="match status" value="2"/>
</dbReference>
<dbReference type="SUPFAM" id="SSF55073">
    <property type="entry name" value="Nucleotide cyclase"/>
    <property type="match status" value="3"/>
</dbReference>
<feature type="domain" description="GGDEF" evidence="2">
    <location>
        <begin position="175"/>
        <end position="308"/>
    </location>
</feature>
<evidence type="ECO:0000313" key="3">
    <source>
        <dbReference type="EMBL" id="EDP17764.1"/>
    </source>
</evidence>
<dbReference type="InterPro" id="IPR029787">
    <property type="entry name" value="Nucleotide_cyclase"/>
</dbReference>
<dbReference type="Pfam" id="PF00990">
    <property type="entry name" value="GGDEF"/>
    <property type="match status" value="3"/>
</dbReference>
<dbReference type="Gene3D" id="3.30.70.270">
    <property type="match status" value="3"/>
</dbReference>
<dbReference type="SUPFAM" id="SSF141868">
    <property type="entry name" value="EAL domain-like"/>
    <property type="match status" value="1"/>
</dbReference>
<dbReference type="CDD" id="cd01949">
    <property type="entry name" value="GGDEF"/>
    <property type="match status" value="2"/>
</dbReference>
<dbReference type="Pfam" id="PF00563">
    <property type="entry name" value="EAL"/>
    <property type="match status" value="1"/>
</dbReference>
<evidence type="ECO:0000259" key="1">
    <source>
        <dbReference type="PROSITE" id="PS50883"/>
    </source>
</evidence>
<dbReference type="CDD" id="cd00130">
    <property type="entry name" value="PAS"/>
    <property type="match status" value="1"/>
</dbReference>
<dbReference type="PaxDb" id="411902-CLOBOL_02006"/>
<accession>A8RMS1</accession>
<dbReference type="SMART" id="SM00052">
    <property type="entry name" value="EAL"/>
    <property type="match status" value="1"/>
</dbReference>
<dbReference type="InterPro" id="IPR035965">
    <property type="entry name" value="PAS-like_dom_sf"/>
</dbReference>
<dbReference type="SMART" id="SM00267">
    <property type="entry name" value="GGDEF"/>
    <property type="match status" value="2"/>
</dbReference>
<dbReference type="Gene3D" id="3.20.20.450">
    <property type="entry name" value="EAL domain"/>
    <property type="match status" value="1"/>
</dbReference>
<dbReference type="eggNOG" id="COG5001">
    <property type="taxonomic scope" value="Bacteria"/>
</dbReference>
<dbReference type="SUPFAM" id="SSF55781">
    <property type="entry name" value="GAF domain-like"/>
    <property type="match status" value="2"/>
</dbReference>
<comment type="caution">
    <text evidence="3">The sequence shown here is derived from an EMBL/GenBank/DDBJ whole genome shotgun (WGS) entry which is preliminary data.</text>
</comment>
<dbReference type="EMBL" id="ABCC02000021">
    <property type="protein sequence ID" value="EDP17764.1"/>
    <property type="molecule type" value="Genomic_DNA"/>
</dbReference>
<feature type="domain" description="GGDEF" evidence="2">
    <location>
        <begin position="559"/>
        <end position="692"/>
    </location>
</feature>
<name>A8RMS1_ENTBW</name>
<dbReference type="SUPFAM" id="SSF55785">
    <property type="entry name" value="PYP-like sensor domain (PAS domain)"/>
    <property type="match status" value="1"/>
</dbReference>
<dbReference type="HOGENOM" id="CLU_002248_2_0_9"/>
<dbReference type="NCBIfam" id="TIGR00254">
    <property type="entry name" value="GGDEF"/>
    <property type="match status" value="2"/>
</dbReference>
<dbReference type="PANTHER" id="PTHR44757:SF2">
    <property type="entry name" value="BIOFILM ARCHITECTURE MAINTENANCE PROTEIN MBAA"/>
    <property type="match status" value="1"/>
</dbReference>
<dbReference type="InterPro" id="IPR003018">
    <property type="entry name" value="GAF"/>
</dbReference>
<sequence length="1325" mass="149987">MKTERQRMDIIYMNEQIILLNDSMPAGFFRCCAGEDRRLDIVNHELLSLFGCTDTKELEELTGGTLKGMLDVRDHARVLDEVLEQLHQGKEIIKAQFRIRSRNGGICWVDFRGRVVEDERGNNWVHAVMIDDTEAQNQKQEYWEKSMRDSLTGLFNRDAAVQSVNRYMQDGDKAPDGTLMVIDLDNFKEINDTKGHLFGDSVLTEAARCIAGVFDSQDMVGRIGGDEFLVFSKQLSGREEIMKRGRQLIEDIASLPSVKKSGSKLSCSIGAAVYPADGSTYEQLFLKADMALYAGKNWGKGRCVVYDPSLRPADSGKHALGRFTDGTMIDSENGRYFVANKVIHYVFKALYESTDLREAINTILKIIGLQFNVSRAYIFEDCLDGLAMDNTFEWCNEGIEPQKDKLQHMSYEWSAYGYRENFGEDGVFFCMDIDHLPRNQREVLEPQGVRSLLQCGIYDSGQMVGFVGFDECRENRQWSREQIEVLTYVARVIGIFLTKDRAHRILEQRLATLENVLEETSGKVRGSSKGAFDALTNLLTAGAFQEQTEQYLETGPAPYTTALFILDMDDFKRINEEKGKLFGNVVLMNVANSLKQACREGDLIARFGGDEFLVLLKNTNREDASAAGRTIQKEIGGILSDTGSKKERISCSMGVRLAGEGERNFSDIIVKANQALLQVKKSGKGGILFYEAVEDKENGSISYDYLKQAREAKRREQSSLDDKTTTAVALEVFEKSATVDEAIHILMGFVGNRFRLNRIVLYMNGEGGHGKQSAYQWVDDRTALLYDPTDSFRREEFYIFYHLYDGNGIAVLRRREYESYNAGLKRILDRAGAHTMLSAGIFIEGRYSGMILLVNTETEREWSRAECEAVSEMARIVASGIKNTSMLIEAKQEAEYYRNHDALTGLMRYDRFKESCQMLMDEGKEEYVLVASDIKGFKFINEAIGYTQGDNILRMFGDMLTQNGLETNCYTRVSADQFLSFGVCGMDRNDFVNMVQGLNNEFCRMENEIYSNINLMIRSGIYFIEKDCREIETAVDRATIARKSVDYIIRSTSVVFNDGPFDSSYRENEIINRMEYALKHGEFKVYLQPKVGLDGLGIVGAEALVRWQHEDGRIVPPGDFIPLFEKNGFITQVDTYVFGTVCSQLSQWMEQGGEPLPISVNLSSVDIASEQLIPQILEITRACGLDHKYLEFELTETAFLSDSARTFHVMKTLQEEGFITSIDDFGSGYSIMNMMADIPTDVIKLDCGFVQSCTKTGRGREFLGQLIQMTNKMGFISLCEGIETAQELKMLREMGCELGQGYYFSRPLPMNVFFEKFCRKVIDKS</sequence>
<feature type="domain" description="EAL" evidence="1">
    <location>
        <begin position="1067"/>
        <end position="1321"/>
    </location>
</feature>
<dbReference type="Pfam" id="PF08447">
    <property type="entry name" value="PAS_3"/>
    <property type="match status" value="1"/>
</dbReference>
<feature type="domain" description="GGDEF" evidence="2">
    <location>
        <begin position="925"/>
        <end position="1058"/>
    </location>
</feature>
<dbReference type="Proteomes" id="UP000005396">
    <property type="component" value="Unassembled WGS sequence"/>
</dbReference>
<dbReference type="PANTHER" id="PTHR44757">
    <property type="entry name" value="DIGUANYLATE CYCLASE DGCP"/>
    <property type="match status" value="1"/>
</dbReference>
<dbReference type="InterPro" id="IPR000014">
    <property type="entry name" value="PAS"/>
</dbReference>
<dbReference type="InterPro" id="IPR000160">
    <property type="entry name" value="GGDEF_dom"/>
</dbReference>
<evidence type="ECO:0008006" key="5">
    <source>
        <dbReference type="Google" id="ProtNLM"/>
    </source>
</evidence>
<dbReference type="InterPro" id="IPR035919">
    <property type="entry name" value="EAL_sf"/>
</dbReference>
<dbReference type="InterPro" id="IPR052155">
    <property type="entry name" value="Biofilm_reg_signaling"/>
</dbReference>
<dbReference type="PROSITE" id="PS50883">
    <property type="entry name" value="EAL"/>
    <property type="match status" value="1"/>
</dbReference>
<reference evidence="3 4" key="1">
    <citation type="submission" date="2007-08" db="EMBL/GenBank/DDBJ databases">
        <authorList>
            <person name="Fulton L."/>
            <person name="Clifton S."/>
            <person name="Fulton B."/>
            <person name="Xu J."/>
            <person name="Minx P."/>
            <person name="Pepin K.H."/>
            <person name="Johnson M."/>
            <person name="Thiruvilangam P."/>
            <person name="Bhonagiri V."/>
            <person name="Nash W.E."/>
            <person name="Mardis E.R."/>
            <person name="Wilson R.K."/>
        </authorList>
    </citation>
    <scope>NUCLEOTIDE SEQUENCE [LARGE SCALE GENOMIC DNA]</scope>
    <source>
        <strain evidence="4">ATCC BAA-613 / DSM 15670 / CCUG 46953 / JCM 12243 / WAL 16351</strain>
    </source>
</reference>
<organism evidence="3 4">
    <name type="scientific">Enterocloster bolteae (strain ATCC BAA-613 / DSM 15670 / CCUG 46953 / JCM 12243 / WAL 16351)</name>
    <name type="common">Clostridium bolteae</name>
    <dbReference type="NCBI Taxonomy" id="411902"/>
    <lineage>
        <taxon>Bacteria</taxon>
        <taxon>Bacillati</taxon>
        <taxon>Bacillota</taxon>
        <taxon>Clostridia</taxon>
        <taxon>Lachnospirales</taxon>
        <taxon>Lachnospiraceae</taxon>
        <taxon>Enterocloster</taxon>
    </lineage>
</organism>
<protein>
    <recommendedName>
        <fullName evidence="5">EAL domain-containing protein</fullName>
    </recommendedName>
</protein>
<dbReference type="Pfam" id="PF01590">
    <property type="entry name" value="GAF"/>
    <property type="match status" value="1"/>
</dbReference>